<accession>A0AAW1D341</accession>
<dbReference type="AlphaFoldDB" id="A0AAW1D341"/>
<comment type="caution">
    <text evidence="2">The sequence shown here is derived from an EMBL/GenBank/DDBJ whole genome shotgun (WGS) entry which is preliminary data.</text>
</comment>
<evidence type="ECO:0000256" key="1">
    <source>
        <dbReference type="SAM" id="SignalP"/>
    </source>
</evidence>
<dbReference type="Proteomes" id="UP001461498">
    <property type="component" value="Unassembled WGS sequence"/>
</dbReference>
<proteinExistence type="predicted"/>
<feature type="signal peptide" evidence="1">
    <location>
        <begin position="1"/>
        <end position="23"/>
    </location>
</feature>
<protein>
    <submittedName>
        <fullName evidence="2">Uncharacterized protein</fullName>
    </submittedName>
</protein>
<name>A0AAW1D341_9HEMI</name>
<gene>
    <name evidence="2" type="ORF">O3M35_010797</name>
</gene>
<organism evidence="2 3">
    <name type="scientific">Rhynocoris fuscipes</name>
    <dbReference type="NCBI Taxonomy" id="488301"/>
    <lineage>
        <taxon>Eukaryota</taxon>
        <taxon>Metazoa</taxon>
        <taxon>Ecdysozoa</taxon>
        <taxon>Arthropoda</taxon>
        <taxon>Hexapoda</taxon>
        <taxon>Insecta</taxon>
        <taxon>Pterygota</taxon>
        <taxon>Neoptera</taxon>
        <taxon>Paraneoptera</taxon>
        <taxon>Hemiptera</taxon>
        <taxon>Heteroptera</taxon>
        <taxon>Panheteroptera</taxon>
        <taxon>Cimicomorpha</taxon>
        <taxon>Reduviidae</taxon>
        <taxon>Harpactorinae</taxon>
        <taxon>Harpactorini</taxon>
        <taxon>Rhynocoris</taxon>
    </lineage>
</organism>
<reference evidence="2 3" key="1">
    <citation type="submission" date="2022-12" db="EMBL/GenBank/DDBJ databases">
        <title>Chromosome-level genome assembly of true bugs.</title>
        <authorList>
            <person name="Ma L."/>
            <person name="Li H."/>
        </authorList>
    </citation>
    <scope>NUCLEOTIDE SEQUENCE [LARGE SCALE GENOMIC DNA]</scope>
    <source>
        <strain evidence="2">Lab_2022b</strain>
    </source>
</reference>
<keyword evidence="1" id="KW-0732">Signal</keyword>
<sequence length="73" mass="8010">MQFKYLIILAVVVFSALLSQVESTEVGGIKAVEAMNLQEAGGAREPRKSKKGGMFKKVLKKVGKKILKKKFGK</sequence>
<keyword evidence="3" id="KW-1185">Reference proteome</keyword>
<feature type="chain" id="PRO_5043486251" evidence="1">
    <location>
        <begin position="24"/>
        <end position="73"/>
    </location>
</feature>
<evidence type="ECO:0000313" key="2">
    <source>
        <dbReference type="EMBL" id="KAK9504473.1"/>
    </source>
</evidence>
<dbReference type="EMBL" id="JAPXFL010000007">
    <property type="protein sequence ID" value="KAK9504473.1"/>
    <property type="molecule type" value="Genomic_DNA"/>
</dbReference>
<evidence type="ECO:0000313" key="3">
    <source>
        <dbReference type="Proteomes" id="UP001461498"/>
    </source>
</evidence>